<gene>
    <name evidence="2" type="ORF">IAB67_00205</name>
</gene>
<dbReference type="PANTHER" id="PTHR33169:SF13">
    <property type="entry name" value="PADR-FAMILY TRANSCRIPTIONAL REGULATOR"/>
    <property type="match status" value="1"/>
</dbReference>
<evidence type="ECO:0000259" key="1">
    <source>
        <dbReference type="Pfam" id="PF03551"/>
    </source>
</evidence>
<reference evidence="2" key="1">
    <citation type="submission" date="2020-10" db="EMBL/GenBank/DDBJ databases">
        <authorList>
            <person name="Gilroy R."/>
        </authorList>
    </citation>
    <scope>NUCLEOTIDE SEQUENCE</scope>
    <source>
        <strain evidence="2">CHK191-8634</strain>
    </source>
</reference>
<proteinExistence type="predicted"/>
<dbReference type="InterPro" id="IPR036390">
    <property type="entry name" value="WH_DNA-bd_sf"/>
</dbReference>
<dbReference type="Pfam" id="PF03551">
    <property type="entry name" value="PadR"/>
    <property type="match status" value="1"/>
</dbReference>
<dbReference type="EMBL" id="DVMR01000003">
    <property type="protein sequence ID" value="HIU42702.1"/>
    <property type="molecule type" value="Genomic_DNA"/>
</dbReference>
<name>A0A9D1LL49_9CLOT</name>
<dbReference type="AlphaFoldDB" id="A0A9D1LL49"/>
<comment type="caution">
    <text evidence="2">The sequence shown here is derived from an EMBL/GenBank/DDBJ whole genome shotgun (WGS) entry which is preliminary data.</text>
</comment>
<reference evidence="2" key="2">
    <citation type="journal article" date="2021" name="PeerJ">
        <title>Extensive microbial diversity within the chicken gut microbiome revealed by metagenomics and culture.</title>
        <authorList>
            <person name="Gilroy R."/>
            <person name="Ravi A."/>
            <person name="Getino M."/>
            <person name="Pursley I."/>
            <person name="Horton D.L."/>
            <person name="Alikhan N.F."/>
            <person name="Baker D."/>
            <person name="Gharbi K."/>
            <person name="Hall N."/>
            <person name="Watson M."/>
            <person name="Adriaenssens E.M."/>
            <person name="Foster-Nyarko E."/>
            <person name="Jarju S."/>
            <person name="Secka A."/>
            <person name="Antonio M."/>
            <person name="Oren A."/>
            <person name="Chaudhuri R.R."/>
            <person name="La Ragione R."/>
            <person name="Hildebrand F."/>
            <person name="Pallen M.J."/>
        </authorList>
    </citation>
    <scope>NUCLEOTIDE SEQUENCE</scope>
    <source>
        <strain evidence="2">CHK191-8634</strain>
    </source>
</reference>
<dbReference type="PANTHER" id="PTHR33169">
    <property type="entry name" value="PADR-FAMILY TRANSCRIPTIONAL REGULATOR"/>
    <property type="match status" value="1"/>
</dbReference>
<sequence>MTEAMYYILLALLHPGHGYGMMQRIRELSRERIEMGPGTLYGVLNRMKKEGLIVLTGEEERRKNYAITDAGLQALRLEYRRLQDMVQDGRMLEEEQ</sequence>
<dbReference type="Proteomes" id="UP000824073">
    <property type="component" value="Unassembled WGS sequence"/>
</dbReference>
<dbReference type="InterPro" id="IPR052509">
    <property type="entry name" value="Metal_resp_DNA-bind_regulator"/>
</dbReference>
<dbReference type="Gene3D" id="1.10.10.10">
    <property type="entry name" value="Winged helix-like DNA-binding domain superfamily/Winged helix DNA-binding domain"/>
    <property type="match status" value="1"/>
</dbReference>
<evidence type="ECO:0000313" key="3">
    <source>
        <dbReference type="Proteomes" id="UP000824073"/>
    </source>
</evidence>
<protein>
    <submittedName>
        <fullName evidence="2">Helix-turn-helix transcriptional regulator</fullName>
    </submittedName>
</protein>
<evidence type="ECO:0000313" key="2">
    <source>
        <dbReference type="EMBL" id="HIU42702.1"/>
    </source>
</evidence>
<dbReference type="InterPro" id="IPR036388">
    <property type="entry name" value="WH-like_DNA-bd_sf"/>
</dbReference>
<feature type="domain" description="Transcription regulator PadR N-terminal" evidence="1">
    <location>
        <begin position="10"/>
        <end position="76"/>
    </location>
</feature>
<dbReference type="SUPFAM" id="SSF46785">
    <property type="entry name" value="Winged helix' DNA-binding domain"/>
    <property type="match status" value="1"/>
</dbReference>
<organism evidence="2 3">
    <name type="scientific">Candidatus Ventrousia excrementavium</name>
    <dbReference type="NCBI Taxonomy" id="2840961"/>
    <lineage>
        <taxon>Bacteria</taxon>
        <taxon>Bacillati</taxon>
        <taxon>Bacillota</taxon>
        <taxon>Clostridia</taxon>
        <taxon>Eubacteriales</taxon>
        <taxon>Clostridiaceae</taxon>
        <taxon>Clostridiaceae incertae sedis</taxon>
        <taxon>Candidatus Ventrousia</taxon>
    </lineage>
</organism>
<dbReference type="InterPro" id="IPR005149">
    <property type="entry name" value="Tscrpt_reg_PadR_N"/>
</dbReference>
<accession>A0A9D1LL49</accession>